<feature type="domain" description="ASCH" evidence="1">
    <location>
        <begin position="5"/>
        <end position="99"/>
    </location>
</feature>
<dbReference type="Pfam" id="PF04266">
    <property type="entry name" value="ASCH"/>
    <property type="match status" value="1"/>
</dbReference>
<dbReference type="SMART" id="SM01022">
    <property type="entry name" value="ASCH"/>
    <property type="match status" value="1"/>
</dbReference>
<evidence type="ECO:0000259" key="1">
    <source>
        <dbReference type="SMART" id="SM01022"/>
    </source>
</evidence>
<evidence type="ECO:0000313" key="3">
    <source>
        <dbReference type="Proteomes" id="UP000290608"/>
    </source>
</evidence>
<dbReference type="EMBL" id="QOVL01000022">
    <property type="protein sequence ID" value="RXG25448.1"/>
    <property type="molecule type" value="Genomic_DNA"/>
</dbReference>
<protein>
    <submittedName>
        <fullName evidence="2">Putative transcriptional regulator</fullName>
    </submittedName>
</protein>
<dbReference type="SUPFAM" id="SSF88697">
    <property type="entry name" value="PUA domain-like"/>
    <property type="match status" value="1"/>
</dbReference>
<dbReference type="Proteomes" id="UP000290608">
    <property type="component" value="Unassembled WGS sequence"/>
</dbReference>
<dbReference type="RefSeq" id="WP_073100575.1">
    <property type="nucleotide sequence ID" value="NZ_QOVL01000022.1"/>
</dbReference>
<name>A0A4Q0PFS4_9FLAO</name>
<organism evidence="2 3">
    <name type="scientific">Leeuwenhoekiella marinoflava</name>
    <dbReference type="NCBI Taxonomy" id="988"/>
    <lineage>
        <taxon>Bacteria</taxon>
        <taxon>Pseudomonadati</taxon>
        <taxon>Bacteroidota</taxon>
        <taxon>Flavobacteriia</taxon>
        <taxon>Flavobacteriales</taxon>
        <taxon>Flavobacteriaceae</taxon>
        <taxon>Leeuwenhoekiella</taxon>
    </lineage>
</organism>
<dbReference type="AlphaFoldDB" id="A0A4Q0PFS4"/>
<dbReference type="InterPro" id="IPR007374">
    <property type="entry name" value="ASCH_domain"/>
</dbReference>
<comment type="caution">
    <text evidence="2">The sequence shown here is derived from an EMBL/GenBank/DDBJ whole genome shotgun (WGS) entry which is preliminary data.</text>
</comment>
<dbReference type="InterPro" id="IPR015947">
    <property type="entry name" value="PUA-like_sf"/>
</dbReference>
<reference evidence="2 3" key="1">
    <citation type="submission" date="2018-07" db="EMBL/GenBank/DDBJ databases">
        <title>Leeuwenhoekiella genomics.</title>
        <authorList>
            <person name="Tahon G."/>
            <person name="Willems A."/>
        </authorList>
    </citation>
    <scope>NUCLEOTIDE SEQUENCE [LARGE SCALE GENOMIC DNA]</scope>
    <source>
        <strain evidence="2 3">LMG 1345</strain>
    </source>
</reference>
<proteinExistence type="predicted"/>
<sequence>MKVLLSIKPEYANKIFSGEKKFEFRRRVFKNLEVQTVVVYSTMPVGRIIGEFSIKHIHQDSPKTIWDKTKRFSGIDESFFNEYYNGRDLAFAIEVDKPFLYEKPINPKEEYENFTAPQSFMYL</sequence>
<evidence type="ECO:0000313" key="2">
    <source>
        <dbReference type="EMBL" id="RXG25448.1"/>
    </source>
</evidence>
<gene>
    <name evidence="2" type="ORF">DSL99_3481</name>
</gene>
<accession>A0A4Q0PFS4</accession>
<dbReference type="Gene3D" id="2.30.130.30">
    <property type="entry name" value="Hypothetical protein"/>
    <property type="match status" value="1"/>
</dbReference>
<dbReference type="STRING" id="1122159.SAMN02745246_03605"/>